<name>A0A132B2Q2_MOLSC</name>
<evidence type="ECO:0000313" key="2">
    <source>
        <dbReference type="EMBL" id="KUJ06611.1"/>
    </source>
</evidence>
<gene>
    <name evidence="2" type="ORF">LY89DRAFT_408827</name>
</gene>
<protein>
    <submittedName>
        <fullName evidence="2">Uncharacterized protein</fullName>
    </submittedName>
</protein>
<organism evidence="2 3">
    <name type="scientific">Mollisia scopiformis</name>
    <name type="common">Conifer needle endophyte fungus</name>
    <name type="synonym">Phialocephala scopiformis</name>
    <dbReference type="NCBI Taxonomy" id="149040"/>
    <lineage>
        <taxon>Eukaryota</taxon>
        <taxon>Fungi</taxon>
        <taxon>Dikarya</taxon>
        <taxon>Ascomycota</taxon>
        <taxon>Pezizomycotina</taxon>
        <taxon>Leotiomycetes</taxon>
        <taxon>Helotiales</taxon>
        <taxon>Mollisiaceae</taxon>
        <taxon>Mollisia</taxon>
    </lineage>
</organism>
<feature type="region of interest" description="Disordered" evidence="1">
    <location>
        <begin position="167"/>
        <end position="213"/>
    </location>
</feature>
<reference evidence="2 3" key="1">
    <citation type="submission" date="2015-10" db="EMBL/GenBank/DDBJ databases">
        <title>Full genome of DAOMC 229536 Phialocephala scopiformis, a fungal endophyte of spruce producing the potent anti-insectan compound rugulosin.</title>
        <authorList>
            <consortium name="DOE Joint Genome Institute"/>
            <person name="Walker A.K."/>
            <person name="Frasz S.L."/>
            <person name="Seifert K.A."/>
            <person name="Miller J.D."/>
            <person name="Mondo S.J."/>
            <person name="Labutti K."/>
            <person name="Lipzen A."/>
            <person name="Dockter R."/>
            <person name="Kennedy M."/>
            <person name="Grigoriev I.V."/>
            <person name="Spatafora J.W."/>
        </authorList>
    </citation>
    <scope>NUCLEOTIDE SEQUENCE [LARGE SCALE GENOMIC DNA]</scope>
    <source>
        <strain evidence="2 3">CBS 120377</strain>
    </source>
</reference>
<feature type="compositionally biased region" description="Basic and acidic residues" evidence="1">
    <location>
        <begin position="198"/>
        <end position="207"/>
    </location>
</feature>
<dbReference type="GeneID" id="28817029"/>
<proteinExistence type="predicted"/>
<feature type="compositionally biased region" description="Pro residues" evidence="1">
    <location>
        <begin position="180"/>
        <end position="190"/>
    </location>
</feature>
<keyword evidence="3" id="KW-1185">Reference proteome</keyword>
<evidence type="ECO:0000313" key="3">
    <source>
        <dbReference type="Proteomes" id="UP000070700"/>
    </source>
</evidence>
<dbReference type="RefSeq" id="XP_018060966.1">
    <property type="nucleotide sequence ID" value="XM_018207303.1"/>
</dbReference>
<dbReference type="KEGG" id="psco:LY89DRAFT_408827"/>
<dbReference type="AlphaFoldDB" id="A0A132B2Q2"/>
<feature type="compositionally biased region" description="Polar residues" evidence="1">
    <location>
        <begin position="167"/>
        <end position="179"/>
    </location>
</feature>
<dbReference type="EMBL" id="KQ947445">
    <property type="protein sequence ID" value="KUJ06611.1"/>
    <property type="molecule type" value="Genomic_DNA"/>
</dbReference>
<evidence type="ECO:0000256" key="1">
    <source>
        <dbReference type="SAM" id="MobiDB-lite"/>
    </source>
</evidence>
<sequence>MSLRETGFELIGNADDRPVFFMQRQLLPSSSIILPPINANSLSFIRQGELCAPLSRLEAPLPSKLMLSACHLPNLDNICFTSAQPSILVGNGCAMPLKQALLSAGTYSSFPVGSQCTFLLFPIQCFVTLRQHSPFRLTQCSVSSVRCSEAKPTPSGDGLRVLLQAQASDSPGTLINRPNSTPPLHMPKPPQSSELSTFEEHGGRKSSLESNMS</sequence>
<dbReference type="Proteomes" id="UP000070700">
    <property type="component" value="Unassembled WGS sequence"/>
</dbReference>
<dbReference type="InParanoid" id="A0A132B2Q2"/>
<accession>A0A132B2Q2</accession>